<feature type="compositionally biased region" description="Polar residues" evidence="1">
    <location>
        <begin position="291"/>
        <end position="301"/>
    </location>
</feature>
<name>E3KXK8_PUCGT</name>
<protein>
    <submittedName>
        <fullName evidence="2">Uncharacterized protein</fullName>
    </submittedName>
</protein>
<feature type="region of interest" description="Disordered" evidence="1">
    <location>
        <begin position="274"/>
        <end position="301"/>
    </location>
</feature>
<dbReference type="VEuPathDB" id="FungiDB:PGTG_14911"/>
<evidence type="ECO:0000256" key="1">
    <source>
        <dbReference type="SAM" id="MobiDB-lite"/>
    </source>
</evidence>
<proteinExistence type="predicted"/>
<dbReference type="OrthoDB" id="2496966at2759"/>
<feature type="compositionally biased region" description="Basic and acidic residues" evidence="1">
    <location>
        <begin position="274"/>
        <end position="286"/>
    </location>
</feature>
<reference evidence="3" key="2">
    <citation type="journal article" date="2011" name="Proc. Natl. Acad. Sci. U.S.A.">
        <title>Obligate biotrophy features unraveled by the genomic analysis of rust fungi.</title>
        <authorList>
            <person name="Duplessis S."/>
            <person name="Cuomo C.A."/>
            <person name="Lin Y.-C."/>
            <person name="Aerts A."/>
            <person name="Tisserant E."/>
            <person name="Veneault-Fourrey C."/>
            <person name="Joly D.L."/>
            <person name="Hacquard S."/>
            <person name="Amselem J."/>
            <person name="Cantarel B.L."/>
            <person name="Chiu R."/>
            <person name="Coutinho P.M."/>
            <person name="Feau N."/>
            <person name="Field M."/>
            <person name="Frey P."/>
            <person name="Gelhaye E."/>
            <person name="Goldberg J."/>
            <person name="Grabherr M.G."/>
            <person name="Kodira C.D."/>
            <person name="Kohler A."/>
            <person name="Kuees U."/>
            <person name="Lindquist E.A."/>
            <person name="Lucas S.M."/>
            <person name="Mago R."/>
            <person name="Mauceli E."/>
            <person name="Morin E."/>
            <person name="Murat C."/>
            <person name="Pangilinan J.L."/>
            <person name="Park R."/>
            <person name="Pearson M."/>
            <person name="Quesneville H."/>
            <person name="Rouhier N."/>
            <person name="Sakthikumar S."/>
            <person name="Salamov A.A."/>
            <person name="Schmutz J."/>
            <person name="Selles B."/>
            <person name="Shapiro H."/>
            <person name="Tanguay P."/>
            <person name="Tuskan G.A."/>
            <person name="Henrissat B."/>
            <person name="Van de Peer Y."/>
            <person name="Rouze P."/>
            <person name="Ellis J.G."/>
            <person name="Dodds P.N."/>
            <person name="Schein J.E."/>
            <person name="Zhong S."/>
            <person name="Hamelin R.C."/>
            <person name="Grigoriev I.V."/>
            <person name="Szabo L.J."/>
            <person name="Martin F."/>
        </authorList>
    </citation>
    <scope>NUCLEOTIDE SEQUENCE [LARGE SCALE GENOMIC DNA]</scope>
    <source>
        <strain evidence="3">CRL 75-36-700-3 / race SCCL</strain>
    </source>
</reference>
<reference key="1">
    <citation type="submission" date="2007-01" db="EMBL/GenBank/DDBJ databases">
        <title>The Genome Sequence of Puccinia graminis f. sp. tritici Strain CRL 75-36-700-3.</title>
        <authorList>
            <consortium name="The Broad Institute Genome Sequencing Platform"/>
            <person name="Birren B."/>
            <person name="Lander E."/>
            <person name="Galagan J."/>
            <person name="Nusbaum C."/>
            <person name="Devon K."/>
            <person name="Cuomo C."/>
            <person name="Jaffe D."/>
            <person name="Butler J."/>
            <person name="Alvarez P."/>
            <person name="Gnerre S."/>
            <person name="Grabherr M."/>
            <person name="Mauceli E."/>
            <person name="Brockman W."/>
            <person name="Young S."/>
            <person name="LaButti K."/>
            <person name="Sykes S."/>
            <person name="DeCaprio D."/>
            <person name="Crawford M."/>
            <person name="Koehrsen M."/>
            <person name="Engels R."/>
            <person name="Montgomery P."/>
            <person name="Pearson M."/>
            <person name="Howarth C."/>
            <person name="Larson L."/>
            <person name="White J."/>
            <person name="Zeng Q."/>
            <person name="Kodira C."/>
            <person name="Yandava C."/>
            <person name="Alvarado L."/>
            <person name="O'Leary S."/>
            <person name="Szabo L."/>
            <person name="Dean R."/>
            <person name="Schein J."/>
        </authorList>
    </citation>
    <scope>NUCLEOTIDE SEQUENCE</scope>
    <source>
        <strain>CRL 75-36-700-3</strain>
    </source>
</reference>
<feature type="region of interest" description="Disordered" evidence="1">
    <location>
        <begin position="176"/>
        <end position="200"/>
    </location>
</feature>
<organism evidence="2 3">
    <name type="scientific">Puccinia graminis f. sp. tritici (strain CRL 75-36-700-3 / race SCCL)</name>
    <name type="common">Black stem rust fungus</name>
    <dbReference type="NCBI Taxonomy" id="418459"/>
    <lineage>
        <taxon>Eukaryota</taxon>
        <taxon>Fungi</taxon>
        <taxon>Dikarya</taxon>
        <taxon>Basidiomycota</taxon>
        <taxon>Pucciniomycotina</taxon>
        <taxon>Pucciniomycetes</taxon>
        <taxon>Pucciniales</taxon>
        <taxon>Pucciniaceae</taxon>
        <taxon>Puccinia</taxon>
    </lineage>
</organism>
<dbReference type="KEGG" id="pgr:PGTG_14911"/>
<evidence type="ECO:0000313" key="2">
    <source>
        <dbReference type="EMBL" id="EFP89070.2"/>
    </source>
</evidence>
<dbReference type="InParanoid" id="E3KXK8"/>
<dbReference type="Proteomes" id="UP000008783">
    <property type="component" value="Unassembled WGS sequence"/>
</dbReference>
<dbReference type="AlphaFoldDB" id="E3KXK8"/>
<dbReference type="RefSeq" id="XP_003333489.2">
    <property type="nucleotide sequence ID" value="XM_003333441.2"/>
</dbReference>
<evidence type="ECO:0000313" key="3">
    <source>
        <dbReference type="Proteomes" id="UP000008783"/>
    </source>
</evidence>
<accession>E3KXK8</accession>
<dbReference type="HOGENOM" id="CLU_039964_0_0_1"/>
<dbReference type="EMBL" id="DS178319">
    <property type="protein sequence ID" value="EFP89070.2"/>
    <property type="molecule type" value="Genomic_DNA"/>
</dbReference>
<sequence>MLQIGYDLLGRENPPPGYHSASENWRIHGIGPEPTKLRPQFISCTTKFKLYFPRKGNQCVYDELSSNGEFSYLIWAGSIGLQEFYNLAVDKCEKNRVGAGDIIRDAVASGLPRMDWWISLKLRTAPQFNKTAKPRPKINDESAFAAWMQVIIDSGADNTNSYLITARAYKLARQAAQDANASKRPAPGQDHPDQAPTAADFNTGNVLANKLLSIHRPNTKYKRKLPVFIHPTEDNQYIPLTGAVLDIWATALEKSVDGVSLYSPPASIKFEKVSAAKRQRLDDDRPRRKYSPTSDSDSSVLIQPDDNLMRKYVKFVIKPEKRDAVLQILDQHNIVHPKLFKSKTITEEKMSKWGLSDGIVAQLRDNVSRFDKNPQ</sequence>
<dbReference type="GeneID" id="10546539"/>
<keyword evidence="3" id="KW-1185">Reference proteome</keyword>
<gene>
    <name evidence="2" type="ORF">PGTG_14911</name>
</gene>